<comment type="caution">
    <text evidence="1">The sequence shown here is derived from an EMBL/GenBank/DDBJ whole genome shotgun (WGS) entry which is preliminary data.</text>
</comment>
<reference evidence="1 2" key="1">
    <citation type="journal article" date="2014" name="Genome Biol. Evol.">
        <title>The genome of the myxosporean Thelohanellus kitauei shows adaptations to nutrient acquisition within its fish host.</title>
        <authorList>
            <person name="Yang Y."/>
            <person name="Xiong J."/>
            <person name="Zhou Z."/>
            <person name="Huo F."/>
            <person name="Miao W."/>
            <person name="Ran C."/>
            <person name="Liu Y."/>
            <person name="Zhang J."/>
            <person name="Feng J."/>
            <person name="Wang M."/>
            <person name="Wang M."/>
            <person name="Wang L."/>
            <person name="Yao B."/>
        </authorList>
    </citation>
    <scope>NUCLEOTIDE SEQUENCE [LARGE SCALE GENOMIC DNA]</scope>
    <source>
        <strain evidence="1">Wuqing</strain>
    </source>
</reference>
<gene>
    <name evidence="1" type="ORF">RF11_08014</name>
</gene>
<dbReference type="EMBL" id="JWZT01004947">
    <property type="protein sequence ID" value="KII62531.1"/>
    <property type="molecule type" value="Genomic_DNA"/>
</dbReference>
<organism evidence="1 2">
    <name type="scientific">Thelohanellus kitauei</name>
    <name type="common">Myxosporean</name>
    <dbReference type="NCBI Taxonomy" id="669202"/>
    <lineage>
        <taxon>Eukaryota</taxon>
        <taxon>Metazoa</taxon>
        <taxon>Cnidaria</taxon>
        <taxon>Myxozoa</taxon>
        <taxon>Myxosporea</taxon>
        <taxon>Bivalvulida</taxon>
        <taxon>Platysporina</taxon>
        <taxon>Myxobolidae</taxon>
        <taxon>Thelohanellus</taxon>
    </lineage>
</organism>
<evidence type="ECO:0000313" key="1">
    <source>
        <dbReference type="EMBL" id="KII62531.1"/>
    </source>
</evidence>
<sequence>MVNVSFHHCEEISQQISEAGHTLLFLPPYSPFMNLFNERNIVSKLLKLKRSSGHNHFRTCHDSEYDLIYVYTYKSFPNKTSDTALYLLDLAKNTIHILLQDKKEYEIQMDKIFCHHGLLIFTMVDHDGIWTRNHSDNNIFYFEIGRLKEMVISDHNPNDVALLTEKSQLFILDMIKNKWNYIDDGIAKARWYFNC</sequence>
<proteinExistence type="predicted"/>
<dbReference type="OrthoDB" id="2266637at2759"/>
<name>A0A0C2MLN9_THEKT</name>
<dbReference type="Proteomes" id="UP000031668">
    <property type="component" value="Unassembled WGS sequence"/>
</dbReference>
<evidence type="ECO:0008006" key="3">
    <source>
        <dbReference type="Google" id="ProtNLM"/>
    </source>
</evidence>
<evidence type="ECO:0000313" key="2">
    <source>
        <dbReference type="Proteomes" id="UP000031668"/>
    </source>
</evidence>
<accession>A0A0C2MLN9</accession>
<dbReference type="AlphaFoldDB" id="A0A0C2MLN9"/>
<keyword evidence="2" id="KW-1185">Reference proteome</keyword>
<protein>
    <recommendedName>
        <fullName evidence="3">Tc1-like transposase DDE domain-containing protein</fullName>
    </recommendedName>
</protein>